<evidence type="ECO:0000256" key="2">
    <source>
        <dbReference type="SAM" id="MobiDB-lite"/>
    </source>
</evidence>
<feature type="compositionally biased region" description="Basic and acidic residues" evidence="2">
    <location>
        <begin position="72"/>
        <end position="81"/>
    </location>
</feature>
<evidence type="ECO:0000256" key="1">
    <source>
        <dbReference type="SAM" id="Coils"/>
    </source>
</evidence>
<evidence type="ECO:0000313" key="4">
    <source>
        <dbReference type="Proteomes" id="UP000265515"/>
    </source>
</evidence>
<accession>A0A388JTF7</accession>
<protein>
    <submittedName>
        <fullName evidence="3">Uncharacterized protein</fullName>
    </submittedName>
</protein>
<dbReference type="Gramene" id="GBG61075">
    <property type="protein sequence ID" value="GBG61075"/>
    <property type="gene ID" value="CBR_g18667"/>
</dbReference>
<gene>
    <name evidence="3" type="ORF">CBR_g18667</name>
</gene>
<dbReference type="Proteomes" id="UP000265515">
    <property type="component" value="Unassembled WGS sequence"/>
</dbReference>
<dbReference type="EMBL" id="BFEA01000016">
    <property type="protein sequence ID" value="GBG61075.1"/>
    <property type="molecule type" value="Genomic_DNA"/>
</dbReference>
<evidence type="ECO:0000313" key="3">
    <source>
        <dbReference type="EMBL" id="GBG61075.1"/>
    </source>
</evidence>
<comment type="caution">
    <text evidence="3">The sequence shown here is derived from an EMBL/GenBank/DDBJ whole genome shotgun (WGS) entry which is preliminary data.</text>
</comment>
<keyword evidence="1" id="KW-0175">Coiled coil</keyword>
<reference evidence="3 4" key="1">
    <citation type="journal article" date="2018" name="Cell">
        <title>The Chara Genome: Secondary Complexity and Implications for Plant Terrestrialization.</title>
        <authorList>
            <person name="Nishiyama T."/>
            <person name="Sakayama H."/>
            <person name="Vries J.D."/>
            <person name="Buschmann H."/>
            <person name="Saint-Marcoux D."/>
            <person name="Ullrich K.K."/>
            <person name="Haas F.B."/>
            <person name="Vanderstraeten L."/>
            <person name="Becker D."/>
            <person name="Lang D."/>
            <person name="Vosolsobe S."/>
            <person name="Rombauts S."/>
            <person name="Wilhelmsson P.K.I."/>
            <person name="Janitza P."/>
            <person name="Kern R."/>
            <person name="Heyl A."/>
            <person name="Rumpler F."/>
            <person name="Villalobos L.I.A.C."/>
            <person name="Clay J.M."/>
            <person name="Skokan R."/>
            <person name="Toyoda A."/>
            <person name="Suzuki Y."/>
            <person name="Kagoshima H."/>
            <person name="Schijlen E."/>
            <person name="Tajeshwar N."/>
            <person name="Catarino B."/>
            <person name="Hetherington A.J."/>
            <person name="Saltykova A."/>
            <person name="Bonnot C."/>
            <person name="Breuninger H."/>
            <person name="Symeonidi A."/>
            <person name="Radhakrishnan G.V."/>
            <person name="Van Nieuwerburgh F."/>
            <person name="Deforce D."/>
            <person name="Chang C."/>
            <person name="Karol K.G."/>
            <person name="Hedrich R."/>
            <person name="Ulvskov P."/>
            <person name="Glockner G."/>
            <person name="Delwiche C.F."/>
            <person name="Petrasek J."/>
            <person name="Van de Peer Y."/>
            <person name="Friml J."/>
            <person name="Beilby M."/>
            <person name="Dolan L."/>
            <person name="Kohara Y."/>
            <person name="Sugano S."/>
            <person name="Fujiyama A."/>
            <person name="Delaux P.-M."/>
            <person name="Quint M."/>
            <person name="TheiBen G."/>
            <person name="Hagemann M."/>
            <person name="Harholt J."/>
            <person name="Dunand C."/>
            <person name="Zachgo S."/>
            <person name="Langdale J."/>
            <person name="Maumus F."/>
            <person name="Straeten D.V.D."/>
            <person name="Gould S.B."/>
            <person name="Rensing S.A."/>
        </authorList>
    </citation>
    <scope>NUCLEOTIDE SEQUENCE [LARGE SCALE GENOMIC DNA]</scope>
    <source>
        <strain evidence="3 4">S276</strain>
    </source>
</reference>
<keyword evidence="4" id="KW-1185">Reference proteome</keyword>
<feature type="compositionally biased region" description="Acidic residues" evidence="2">
    <location>
        <begin position="45"/>
        <end position="60"/>
    </location>
</feature>
<dbReference type="AlphaFoldDB" id="A0A388JTF7"/>
<name>A0A388JTF7_CHABU</name>
<feature type="coiled-coil region" evidence="1">
    <location>
        <begin position="141"/>
        <end position="181"/>
    </location>
</feature>
<feature type="region of interest" description="Disordered" evidence="2">
    <location>
        <begin position="43"/>
        <end position="93"/>
    </location>
</feature>
<sequence length="204" mass="23957">MEKELIRQAMKLALMEEEAARQKQMEEEMEKWKREKEAKLAVLEAEAEAEEEEEEEEEDPLLYRRGGTLAGTEEKKEKRGESSSGFASPEKTERAVEWVASFFLATDREVELIVPKAEREAVEKELEQEESPMCRKAREHEEQLEWQLRLTREKKRRLEMADRMETELRVAEERLGKIGKNIEEGKKIDTLTQSMTIVQTTQQL</sequence>
<proteinExistence type="predicted"/>
<organism evidence="3 4">
    <name type="scientific">Chara braunii</name>
    <name type="common">Braun's stonewort</name>
    <dbReference type="NCBI Taxonomy" id="69332"/>
    <lineage>
        <taxon>Eukaryota</taxon>
        <taxon>Viridiplantae</taxon>
        <taxon>Streptophyta</taxon>
        <taxon>Charophyceae</taxon>
        <taxon>Charales</taxon>
        <taxon>Characeae</taxon>
        <taxon>Chara</taxon>
    </lineage>
</organism>